<reference evidence="8" key="2">
    <citation type="submission" date="2015-08" db="UniProtKB">
        <authorList>
            <consortium name="WormBaseParasite"/>
        </authorList>
    </citation>
    <scope>IDENTIFICATION</scope>
</reference>
<comment type="subcellular location">
    <subcellularLocation>
        <location evidence="1">Membrane</location>
        <topology evidence="1">Multi-pass membrane protein</topology>
    </subcellularLocation>
</comment>
<dbReference type="WBParaSite" id="SVE_2022200.1">
    <property type="protein sequence ID" value="SVE_2022200.1"/>
    <property type="gene ID" value="SVE_2022200"/>
</dbReference>
<dbReference type="Proteomes" id="UP000035680">
    <property type="component" value="Unassembled WGS sequence"/>
</dbReference>
<comment type="similarity">
    <text evidence="2 6">Belongs to the nematode receptor-like protein srg family.</text>
</comment>
<comment type="caution">
    <text evidence="6">Lacks conserved residue(s) required for the propagation of feature annotation.</text>
</comment>
<dbReference type="GO" id="GO:0016020">
    <property type="term" value="C:membrane"/>
    <property type="evidence" value="ECO:0007669"/>
    <property type="project" value="UniProtKB-SubCell"/>
</dbReference>
<dbReference type="GO" id="GO:0004888">
    <property type="term" value="F:transmembrane signaling receptor activity"/>
    <property type="evidence" value="ECO:0007669"/>
    <property type="project" value="InterPro"/>
</dbReference>
<dbReference type="InterPro" id="IPR000609">
    <property type="entry name" value="7TM_GPCR_serpentine_rcpt_Srg"/>
</dbReference>
<feature type="transmembrane region" description="Helical" evidence="6">
    <location>
        <begin position="209"/>
        <end position="231"/>
    </location>
</feature>
<reference evidence="7" key="1">
    <citation type="submission" date="2014-07" db="EMBL/GenBank/DDBJ databases">
        <authorList>
            <person name="Martin A.A"/>
            <person name="De Silva N."/>
        </authorList>
    </citation>
    <scope>NUCLEOTIDE SEQUENCE</scope>
</reference>
<keyword evidence="5 6" id="KW-0472">Membrane</keyword>
<evidence type="ECO:0000313" key="8">
    <source>
        <dbReference type="WBParaSite" id="SVE_2022200.1"/>
    </source>
</evidence>
<feature type="transmembrane region" description="Helical" evidence="6">
    <location>
        <begin position="113"/>
        <end position="134"/>
    </location>
</feature>
<evidence type="ECO:0000256" key="5">
    <source>
        <dbReference type="ARBA" id="ARBA00023136"/>
    </source>
</evidence>
<keyword evidence="3 6" id="KW-0812">Transmembrane</keyword>
<evidence type="ECO:0000256" key="2">
    <source>
        <dbReference type="ARBA" id="ARBA00005692"/>
    </source>
</evidence>
<evidence type="ECO:0000313" key="7">
    <source>
        <dbReference type="Proteomes" id="UP000035680"/>
    </source>
</evidence>
<name>A0A0K0G641_STRVS</name>
<dbReference type="Pfam" id="PF02118">
    <property type="entry name" value="Srg"/>
    <property type="match status" value="1"/>
</dbReference>
<dbReference type="AlphaFoldDB" id="A0A0K0G641"/>
<feature type="transmembrane region" description="Helical" evidence="6">
    <location>
        <begin position="62"/>
        <end position="83"/>
    </location>
</feature>
<evidence type="ECO:0000256" key="1">
    <source>
        <dbReference type="ARBA" id="ARBA00004141"/>
    </source>
</evidence>
<proteinExistence type="inferred from homology"/>
<evidence type="ECO:0000256" key="4">
    <source>
        <dbReference type="ARBA" id="ARBA00022989"/>
    </source>
</evidence>
<keyword evidence="4 6" id="KW-1133">Transmembrane helix</keyword>
<feature type="transmembrane region" description="Helical" evidence="6">
    <location>
        <begin position="155"/>
        <end position="178"/>
    </location>
</feature>
<protein>
    <recommendedName>
        <fullName evidence="6">Serpentine receptor class gamma</fullName>
    </recommendedName>
</protein>
<dbReference type="GO" id="GO:0007606">
    <property type="term" value="P:sensory perception of chemical stimulus"/>
    <property type="evidence" value="ECO:0007669"/>
    <property type="project" value="UniProtKB-UniRule"/>
</dbReference>
<sequence>MNDPATINTDDILLYKLQKYLPWFYVSIDTVSLIIHSIIAIFSYIFYGSIIVLLIKNRKNKLFGTFFYYCVILNGFVNIFFHLDNFFTSVLLSYEPFLEKVAPTEPNYWYAPLYYIGFFFTHFLYYNIFIISVNRMVMLTWPLKVNHIFENKKKLFTIFGILIAGIPHLYLLVTPAYFSISSSIYTNNKNVGKFINVMWNGVEELPLKITAINCGIFTIATFLVNLFNIYLLMKKGHKKIKVVVVVIVHYVNKNKQPQRTVHSSAVGESSLP</sequence>
<organism evidence="7 8">
    <name type="scientific">Strongyloides venezuelensis</name>
    <name type="common">Threadworm</name>
    <dbReference type="NCBI Taxonomy" id="75913"/>
    <lineage>
        <taxon>Eukaryota</taxon>
        <taxon>Metazoa</taxon>
        <taxon>Ecdysozoa</taxon>
        <taxon>Nematoda</taxon>
        <taxon>Chromadorea</taxon>
        <taxon>Rhabditida</taxon>
        <taxon>Tylenchina</taxon>
        <taxon>Panagrolaimomorpha</taxon>
        <taxon>Strongyloidoidea</taxon>
        <taxon>Strongyloididae</taxon>
        <taxon>Strongyloides</taxon>
    </lineage>
</organism>
<keyword evidence="7" id="KW-1185">Reference proteome</keyword>
<evidence type="ECO:0000256" key="6">
    <source>
        <dbReference type="RuleBase" id="RU280813"/>
    </source>
</evidence>
<evidence type="ECO:0000256" key="3">
    <source>
        <dbReference type="ARBA" id="ARBA00022692"/>
    </source>
</evidence>
<accession>A0A0K0G641</accession>
<feature type="transmembrane region" description="Helical" evidence="6">
    <location>
        <begin position="33"/>
        <end position="55"/>
    </location>
</feature>